<dbReference type="STRING" id="1423734.FC83_GL002309"/>
<sequence>MKFKKLLVGILVLLGTFWLGSGQVAAASHIESATNTVVNSGASPVKVYSDPECTQYSGKTLDTTITHWRVLRNLVRDTGGILAFDLGHHQWVKGTEVFIQLAQPDKENHMGILEAYSAGRQVPIYDSPQLWHMTGQLDPTISHWAIIRYAIFSSGAAFLDRVDLGANQWVNAKDVDIIRTSFHFDANVPLVDRTGRVTGAITRSGQYKVFGTTTIQGETYVNLGNDSQWTNFKNARP</sequence>
<evidence type="ECO:0000256" key="1">
    <source>
        <dbReference type="SAM" id="SignalP"/>
    </source>
</evidence>
<dbReference type="OrthoDB" id="2330151at2"/>
<evidence type="ECO:0000313" key="3">
    <source>
        <dbReference type="Proteomes" id="UP000051236"/>
    </source>
</evidence>
<feature type="chain" id="PRO_5009981037" description="Surface layer protein A domain-containing protein" evidence="1">
    <location>
        <begin position="27"/>
        <end position="237"/>
    </location>
</feature>
<protein>
    <recommendedName>
        <fullName evidence="4">Surface layer protein A domain-containing protein</fullName>
    </recommendedName>
</protein>
<reference evidence="2 3" key="1">
    <citation type="journal article" date="2015" name="Genome Announc.">
        <title>Expanding the biotechnology potential of lactobacilli through comparative genomics of 213 strains and associated genera.</title>
        <authorList>
            <person name="Sun Z."/>
            <person name="Harris H.M."/>
            <person name="McCann A."/>
            <person name="Guo C."/>
            <person name="Argimon S."/>
            <person name="Zhang W."/>
            <person name="Yang X."/>
            <person name="Jeffery I.B."/>
            <person name="Cooney J.C."/>
            <person name="Kagawa T.F."/>
            <person name="Liu W."/>
            <person name="Song Y."/>
            <person name="Salvetti E."/>
            <person name="Wrobel A."/>
            <person name="Rasinkangas P."/>
            <person name="Parkhill J."/>
            <person name="Rea M.C."/>
            <person name="O'Sullivan O."/>
            <person name="Ritari J."/>
            <person name="Douillard F.P."/>
            <person name="Paul Ross R."/>
            <person name="Yang R."/>
            <person name="Briner A.E."/>
            <person name="Felis G.E."/>
            <person name="de Vos W.M."/>
            <person name="Barrangou R."/>
            <person name="Klaenhammer T.R."/>
            <person name="Caufield P.W."/>
            <person name="Cui Y."/>
            <person name="Zhang H."/>
            <person name="O'Toole P.W."/>
        </authorList>
    </citation>
    <scope>NUCLEOTIDE SEQUENCE [LARGE SCALE GENOMIC DNA]</scope>
    <source>
        <strain evidence="2 3">DSM 18527</strain>
    </source>
</reference>
<proteinExistence type="predicted"/>
<organism evidence="2 3">
    <name type="scientific">Agrilactobacillus composti DSM 18527 = JCM 14202</name>
    <dbReference type="NCBI Taxonomy" id="1423734"/>
    <lineage>
        <taxon>Bacteria</taxon>
        <taxon>Bacillati</taxon>
        <taxon>Bacillota</taxon>
        <taxon>Bacilli</taxon>
        <taxon>Lactobacillales</taxon>
        <taxon>Lactobacillaceae</taxon>
        <taxon>Agrilactobacillus</taxon>
    </lineage>
</organism>
<comment type="caution">
    <text evidence="2">The sequence shown here is derived from an EMBL/GenBank/DDBJ whole genome shotgun (WGS) entry which is preliminary data.</text>
</comment>
<name>X0PV50_9LACO</name>
<keyword evidence="3" id="KW-1185">Reference proteome</keyword>
<gene>
    <name evidence="2" type="ORF">FC83_GL002309</name>
</gene>
<dbReference type="RefSeq" id="WP_035456287.1">
    <property type="nucleotide sequence ID" value="NZ_AZGA01000040.1"/>
</dbReference>
<dbReference type="PATRIC" id="fig|1423734.3.peg.2338"/>
<accession>X0PV50</accession>
<dbReference type="AlphaFoldDB" id="X0PV50"/>
<dbReference type="EMBL" id="AZGA01000040">
    <property type="protein sequence ID" value="KRM33926.1"/>
    <property type="molecule type" value="Genomic_DNA"/>
</dbReference>
<keyword evidence="1" id="KW-0732">Signal</keyword>
<dbReference type="Proteomes" id="UP000051236">
    <property type="component" value="Unassembled WGS sequence"/>
</dbReference>
<feature type="signal peptide" evidence="1">
    <location>
        <begin position="1"/>
        <end position="26"/>
    </location>
</feature>
<evidence type="ECO:0008006" key="4">
    <source>
        <dbReference type="Google" id="ProtNLM"/>
    </source>
</evidence>
<evidence type="ECO:0000313" key="2">
    <source>
        <dbReference type="EMBL" id="KRM33926.1"/>
    </source>
</evidence>